<feature type="compositionally biased region" description="Basic residues" evidence="1">
    <location>
        <begin position="8"/>
        <end position="20"/>
    </location>
</feature>
<evidence type="ECO:0000313" key="2">
    <source>
        <dbReference type="EMBL" id="QGJ94146.1"/>
    </source>
</evidence>
<gene>
    <name evidence="2" type="primary">14</name>
    <name evidence="2" type="ORF">SEA_EMIROSE_14</name>
</gene>
<dbReference type="RefSeq" id="YP_010754280.1">
    <property type="nucleotide sequence ID" value="NC_073458.1"/>
</dbReference>
<dbReference type="Proteomes" id="UP000427166">
    <property type="component" value="Segment"/>
</dbReference>
<dbReference type="EMBL" id="MN586033">
    <property type="protein sequence ID" value="QGJ94146.1"/>
    <property type="molecule type" value="Genomic_DNA"/>
</dbReference>
<reference evidence="2 3" key="1">
    <citation type="submission" date="2019-10" db="EMBL/GenBank/DDBJ databases">
        <authorList>
            <person name="Davis E.R."/>
            <person name="Mohamed A."/>
            <person name="Ilzat A."/>
            <person name="Sivanathan V."/>
            <person name="Garlena R.A."/>
            <person name="Russell D.A."/>
            <person name="Pope W.H."/>
            <person name="Jacobs-Sera D."/>
            <person name="Hatfull G.F."/>
        </authorList>
    </citation>
    <scope>NUCLEOTIDE SEQUENCE [LARGE SCALE GENOMIC DNA]</scope>
</reference>
<dbReference type="KEGG" id="vg:80018866"/>
<protein>
    <submittedName>
        <fullName evidence="2">Tail assembly chaperone</fullName>
    </submittedName>
</protein>
<evidence type="ECO:0000313" key="3">
    <source>
        <dbReference type="Proteomes" id="UP000427166"/>
    </source>
</evidence>
<accession>A0A649VNY3</accession>
<keyword evidence="3" id="KW-1185">Reference proteome</keyword>
<evidence type="ECO:0000256" key="1">
    <source>
        <dbReference type="SAM" id="MobiDB-lite"/>
    </source>
</evidence>
<organism evidence="2 3">
    <name type="scientific">Corynebacterium phage EmiRose</name>
    <dbReference type="NCBI Taxonomy" id="2565372"/>
    <lineage>
        <taxon>Viruses</taxon>
        <taxon>Duplodnaviria</taxon>
        <taxon>Heunggongvirae</taxon>
        <taxon>Uroviricota</taxon>
        <taxon>Caudoviricetes</taxon>
        <taxon>Emirosevirus</taxon>
        <taxon>Emirosevirus emirose</taxon>
    </lineage>
</organism>
<name>A0A649VNY3_9CAUD</name>
<feature type="region of interest" description="Disordered" evidence="1">
    <location>
        <begin position="1"/>
        <end position="26"/>
    </location>
</feature>
<proteinExistence type="predicted"/>
<dbReference type="GeneID" id="80018866"/>
<sequence length="288" mass="31037">MSAPAPKKTTKAKAKAKAPKAVKDKAPALADVHPAFDTEAPEGVDIASMPAFRNLNSLLPAQRFEAQTSLAKVAGNIPGVDVANPEAAQEVADQFSRESITFEDLEVMAEAMTVAQEVVLDNAEDTDAMSAWLVSHEGMTGISALFYAYSKLASQLGKIIELHRLIAEFGTALVPDFQEVYGLRLSRVAFEWEPGEVLLLIQGLPASSRFAGRCQGESYGDGWGTRDWLLLDLRNSIEGLRATVAGMGGSKKAGFREWSAYPGAEAEKQRRIETKVNGLRSVAQPVTD</sequence>